<keyword evidence="2" id="KW-1185">Reference proteome</keyword>
<dbReference type="AlphaFoldDB" id="A0A2K3QDJ8"/>
<dbReference type="Proteomes" id="UP000236621">
    <property type="component" value="Unassembled WGS sequence"/>
</dbReference>
<dbReference type="EMBL" id="NRSZ01000707">
    <property type="protein sequence ID" value="PNY25593.1"/>
    <property type="molecule type" value="Genomic_DNA"/>
</dbReference>
<sequence length="422" mass="45970">MPEYRFLASAEDDICQTSVLGEAGHATVGIFPRFPRVLNLKKVLPCFPRPSPRLTEFRSVGLPDINDAQSCLGAHGLNVLQAMLVRVKPVELLALGDDTSQLSKLDIAPGSEEEPMACSRLLLELCLKIPILFAEPRLAGEPVGVVETVDEELPVQAVLGMVGCPYLIFVLGEQVAVHSDEQQVIRSHDLGPRPEMGQGFEERVIAEHRPQREEQAWGLDTLHIILTVLKSPPETGAFDVAVRGRLTDVGLERLLGNVQGQVLGWHSCGFKGSKQAFDFARVASWTTQFVSMGSISTESESLWGQHLPGSQVNHGDSWLDTGNDVSSVSVKQGHLFACLVKLVGEDDFIPNGQTNVVVQQLVGEGWHFAMLVDGHESVPQVIANLVVHGTPANIDDLTVAGRFRSKDHGAAQERRRGMPRVC</sequence>
<evidence type="ECO:0000313" key="2">
    <source>
        <dbReference type="Proteomes" id="UP000236621"/>
    </source>
</evidence>
<name>A0A2K3QDJ8_9HYPO</name>
<accession>A0A2K3QDJ8</accession>
<dbReference type="OrthoDB" id="3597252at2759"/>
<organism evidence="1 2">
    <name type="scientific">Tolypocladium capitatum</name>
    <dbReference type="NCBI Taxonomy" id="45235"/>
    <lineage>
        <taxon>Eukaryota</taxon>
        <taxon>Fungi</taxon>
        <taxon>Dikarya</taxon>
        <taxon>Ascomycota</taxon>
        <taxon>Pezizomycotina</taxon>
        <taxon>Sordariomycetes</taxon>
        <taxon>Hypocreomycetidae</taxon>
        <taxon>Hypocreales</taxon>
        <taxon>Ophiocordycipitaceae</taxon>
        <taxon>Tolypocladium</taxon>
    </lineage>
</organism>
<reference evidence="1 2" key="1">
    <citation type="submission" date="2017-08" db="EMBL/GenBank/DDBJ databases">
        <title>Harnessing the power of phylogenomics to disentangle the directionality and signatures of interkingdom host jumping in the parasitic fungal genus Tolypocladium.</title>
        <authorList>
            <person name="Quandt C.A."/>
            <person name="Patterson W."/>
            <person name="Spatafora J.W."/>
        </authorList>
    </citation>
    <scope>NUCLEOTIDE SEQUENCE [LARGE SCALE GENOMIC DNA]</scope>
    <source>
        <strain evidence="1 2">CBS 113982</strain>
    </source>
</reference>
<comment type="caution">
    <text evidence="1">The sequence shown here is derived from an EMBL/GenBank/DDBJ whole genome shotgun (WGS) entry which is preliminary data.</text>
</comment>
<gene>
    <name evidence="1" type="ORF">TCAP_04467</name>
</gene>
<proteinExistence type="predicted"/>
<evidence type="ECO:0000313" key="1">
    <source>
        <dbReference type="EMBL" id="PNY25593.1"/>
    </source>
</evidence>
<protein>
    <submittedName>
        <fullName evidence="1">Uncharacterized protein</fullName>
    </submittedName>
</protein>